<keyword evidence="3" id="KW-1185">Reference proteome</keyword>
<evidence type="ECO:0000259" key="1">
    <source>
        <dbReference type="SMART" id="SM00065"/>
    </source>
</evidence>
<dbReference type="InterPro" id="IPR003018">
    <property type="entry name" value="GAF"/>
</dbReference>
<dbReference type="AlphaFoldDB" id="A0A2S4LVK2"/>
<dbReference type="InterPro" id="IPR029016">
    <property type="entry name" value="GAF-like_dom_sf"/>
</dbReference>
<dbReference type="RefSeq" id="WP_103721026.1">
    <property type="nucleotide sequence ID" value="NZ_PQFZ01000024.1"/>
</dbReference>
<dbReference type="Gene3D" id="3.30.450.40">
    <property type="match status" value="1"/>
</dbReference>
<name>A0A2S4LVK2_9HYPH</name>
<dbReference type="OrthoDB" id="329702at2"/>
<dbReference type="InterPro" id="IPR011576">
    <property type="entry name" value="Pyridox_Oxase_N"/>
</dbReference>
<dbReference type="Gene3D" id="2.30.110.10">
    <property type="entry name" value="Electron Transport, Fmn-binding Protein, Chain A"/>
    <property type="match status" value="1"/>
</dbReference>
<dbReference type="PANTHER" id="PTHR40660">
    <property type="entry name" value="5'-PHOSPHATE OXIDASE PUTATIVE DOMAIN-CONTAINING PROTEIN-RELATED"/>
    <property type="match status" value="1"/>
</dbReference>
<reference evidence="2 3" key="1">
    <citation type="submission" date="2018-01" db="EMBL/GenBank/DDBJ databases">
        <title>Genomic Encyclopedia of Type Strains, Phase III (KMG-III): the genomes of soil and plant-associated and newly described type strains.</title>
        <authorList>
            <person name="Whitman W."/>
        </authorList>
    </citation>
    <scope>NUCLEOTIDE SEQUENCE [LARGE SCALE GENOMIC DNA]</scope>
    <source>
        <strain evidence="2 3">1131</strain>
    </source>
</reference>
<dbReference type="SMART" id="SM00065">
    <property type="entry name" value="GAF"/>
    <property type="match status" value="1"/>
</dbReference>
<dbReference type="EMBL" id="PQFZ01000024">
    <property type="protein sequence ID" value="POR46482.1"/>
    <property type="molecule type" value="Genomic_DNA"/>
</dbReference>
<accession>A0A2S4LVK2</accession>
<comment type="caution">
    <text evidence="2">The sequence shown here is derived from an EMBL/GenBank/DDBJ whole genome shotgun (WGS) entry which is preliminary data.</text>
</comment>
<organism evidence="2 3">
    <name type="scientific">Bosea psychrotolerans</name>
    <dbReference type="NCBI Taxonomy" id="1871628"/>
    <lineage>
        <taxon>Bacteria</taxon>
        <taxon>Pseudomonadati</taxon>
        <taxon>Pseudomonadota</taxon>
        <taxon>Alphaproteobacteria</taxon>
        <taxon>Hyphomicrobiales</taxon>
        <taxon>Boseaceae</taxon>
        <taxon>Bosea</taxon>
    </lineage>
</organism>
<sequence>MTIRLRDLGACFEGVIPSILATASADGVPNISYLSHVEFVDDAHVALSNQFFSKTAANLHANNQATLLLVDPRDGDQYRLNVTFDRSLDGGTLFDAMAAQLRASSAQIGMHGVMRLRGVDLYRVDRVEAVQSPTIATAIRPSTADRHLAAAATLAVRIAEASDIATIIDAVLDGVREGFGFSNTMLLLKEPSGARLVTVGSRGYAWSGIGSEVAVGEAVIGTAAAERCAVRISDMSRIRRFGSAIRPTSADENRTRTIALPGLADAMSQVALPMIAGGSLRGVLFLESAERLAFSKDVEAALSIVANQAAAALSLADSLGNEPSLVTSEGNGALAGRPFNIVHHTFDDSVFIDNEYVIKGVPGRLLVHLLRLHLREGRADFTNREMRLSDELRLPDLKDNLETRLLLLRRRLEEKAAPLRLLQTGRGKLRLQLAGPAVLTVAKGKSSSSR</sequence>
<proteinExistence type="predicted"/>
<dbReference type="Pfam" id="PF01243">
    <property type="entry name" value="PNPOx_N"/>
    <property type="match status" value="1"/>
</dbReference>
<dbReference type="InterPro" id="IPR012349">
    <property type="entry name" value="Split_barrel_FMN-bd"/>
</dbReference>
<evidence type="ECO:0000313" key="2">
    <source>
        <dbReference type="EMBL" id="POR46482.1"/>
    </source>
</evidence>
<dbReference type="SUPFAM" id="SSF50475">
    <property type="entry name" value="FMN-binding split barrel"/>
    <property type="match status" value="1"/>
</dbReference>
<dbReference type="Pfam" id="PF01590">
    <property type="entry name" value="GAF"/>
    <property type="match status" value="1"/>
</dbReference>
<dbReference type="SUPFAM" id="SSF55781">
    <property type="entry name" value="GAF domain-like"/>
    <property type="match status" value="1"/>
</dbReference>
<gene>
    <name evidence="2" type="ORF">CYD53_12410</name>
</gene>
<dbReference type="Proteomes" id="UP000236919">
    <property type="component" value="Unassembled WGS sequence"/>
</dbReference>
<evidence type="ECO:0000313" key="3">
    <source>
        <dbReference type="Proteomes" id="UP000236919"/>
    </source>
</evidence>
<feature type="domain" description="GAF" evidence="1">
    <location>
        <begin position="163"/>
        <end position="323"/>
    </location>
</feature>
<dbReference type="PANTHER" id="PTHR40660:SF1">
    <property type="entry name" value="5'-PHOSPHATE OXIDASE PUTATIVE DOMAIN-CONTAINING PROTEIN-RELATED"/>
    <property type="match status" value="1"/>
</dbReference>
<protein>
    <submittedName>
        <fullName evidence="2">Adenylate cyclase</fullName>
    </submittedName>
</protein>